<dbReference type="SMART" id="SM00387">
    <property type="entry name" value="HATPase_c"/>
    <property type="match status" value="1"/>
</dbReference>
<comment type="catalytic activity">
    <reaction evidence="1">
        <text>ATP + protein L-histidine = ADP + protein N-phospho-L-histidine.</text>
        <dbReference type="EC" id="2.7.13.3"/>
    </reaction>
</comment>
<dbReference type="SMART" id="SM00448">
    <property type="entry name" value="REC"/>
    <property type="match status" value="1"/>
</dbReference>
<dbReference type="SUPFAM" id="SSF46689">
    <property type="entry name" value="Homeodomain-like"/>
    <property type="match status" value="1"/>
</dbReference>
<dbReference type="Proteomes" id="UP001595826">
    <property type="component" value="Unassembled WGS sequence"/>
</dbReference>
<accession>A0ABV8RBM9</accession>
<feature type="modified residue" description="4-aspartylphosphate" evidence="7">
    <location>
        <position position="497"/>
    </location>
</feature>
<evidence type="ECO:0000259" key="10">
    <source>
        <dbReference type="PROSITE" id="PS50109"/>
    </source>
</evidence>
<keyword evidence="4" id="KW-0805">Transcription regulation</keyword>
<dbReference type="CDD" id="cd00075">
    <property type="entry name" value="HATPase"/>
    <property type="match status" value="1"/>
</dbReference>
<feature type="transmembrane region" description="Helical" evidence="8">
    <location>
        <begin position="158"/>
        <end position="174"/>
    </location>
</feature>
<dbReference type="PROSITE" id="PS50110">
    <property type="entry name" value="RESPONSE_REGULATORY"/>
    <property type="match status" value="1"/>
</dbReference>
<dbReference type="RefSeq" id="WP_377410375.1">
    <property type="nucleotide sequence ID" value="NZ_JBHSCY010000002.1"/>
</dbReference>
<keyword evidence="13" id="KW-1185">Reference proteome</keyword>
<keyword evidence="8" id="KW-1133">Transmembrane helix</keyword>
<dbReference type="InterPro" id="IPR001789">
    <property type="entry name" value="Sig_transdc_resp-reg_receiver"/>
</dbReference>
<dbReference type="InterPro" id="IPR018060">
    <property type="entry name" value="HTH_AraC"/>
</dbReference>
<evidence type="ECO:0000256" key="4">
    <source>
        <dbReference type="ARBA" id="ARBA00023015"/>
    </source>
</evidence>
<evidence type="ECO:0000256" key="2">
    <source>
        <dbReference type="ARBA" id="ARBA00012438"/>
    </source>
</evidence>
<feature type="transmembrane region" description="Helical" evidence="8">
    <location>
        <begin position="52"/>
        <end position="73"/>
    </location>
</feature>
<keyword evidence="8" id="KW-0472">Membrane</keyword>
<evidence type="ECO:0000256" key="6">
    <source>
        <dbReference type="ARBA" id="ARBA00023163"/>
    </source>
</evidence>
<dbReference type="Pfam" id="PF00072">
    <property type="entry name" value="Response_reg"/>
    <property type="match status" value="1"/>
</dbReference>
<dbReference type="InterPro" id="IPR003594">
    <property type="entry name" value="HATPase_dom"/>
</dbReference>
<dbReference type="SUPFAM" id="SSF52172">
    <property type="entry name" value="CheY-like"/>
    <property type="match status" value="1"/>
</dbReference>
<dbReference type="InterPro" id="IPR018062">
    <property type="entry name" value="HTH_AraC-typ_CS"/>
</dbReference>
<dbReference type="Pfam" id="PF12833">
    <property type="entry name" value="HTH_18"/>
    <property type="match status" value="1"/>
</dbReference>
<feature type="transmembrane region" description="Helical" evidence="8">
    <location>
        <begin position="85"/>
        <end position="104"/>
    </location>
</feature>
<feature type="domain" description="Response regulatory" evidence="11">
    <location>
        <begin position="450"/>
        <end position="562"/>
    </location>
</feature>
<feature type="domain" description="HTH araC/xylS-type" evidence="9">
    <location>
        <begin position="589"/>
        <end position="689"/>
    </location>
</feature>
<dbReference type="InterPro" id="IPR036097">
    <property type="entry name" value="HisK_dim/P_sf"/>
</dbReference>
<evidence type="ECO:0000313" key="12">
    <source>
        <dbReference type="EMBL" id="MFC4269333.1"/>
    </source>
</evidence>
<sequence length="691" mass="80129">MKINTFFKNYMRLGSKGITNKTELKKIILFNVFCFGWQILSIIMMIDEYKEHTSFSVILLGIVMSSVLAFIQFIHYRQYFLLGRILYLLLLSALTFWFSNYLFAENLLEFYFFLVFSKSLIFIDSKKINLIILFFAFGLFFIPNFFYNHYPRAQFNDVSIAFLFFTIFVIISYFKNLNASNEAELESKKNDLEKINEFQSQFFINISHEIRTPLTLIRGQIDKLKDKNLSSKELHNIENGVNTQVNNIKKMVDDVLDLAKMESSDFSLNLKTINLNELIKRICLNFEPLFKEKNIDFKVVTASELYVKSDVIYLERAINNIILNALKYTEKEGIVSVIVESESDNAVIKVKDTGIGLSKKDSSKIFERFFQADNSINKSGGSGVGLAFSKEIIELHHGNVTVESTLNEGSVFSIFLPKSEEIVTETEDFEELKIIDYQHINLNLSTIAYQFLIVDDNREMRSYLKEIFANHQCYEAENGLEALEILENTKIDYIITDYMMPKMNGLEFVKAVKSKFPTLPIVMLTARADSKSKLDVLQLGIDDYLEKPFIKEELLVRVNNSLANYKTRAHYRKTENVIESEQSTDNWSLKVKDYIYKNADNTHLTQEDIAAQFNLSKSSLYRKIKLETGLTPKEFITEIKLQKARNLLERDYTISLKQLSLEVGFLHNSYFSKLFKNRFGISPSDFSKARA</sequence>
<evidence type="ECO:0000259" key="9">
    <source>
        <dbReference type="PROSITE" id="PS01124"/>
    </source>
</evidence>
<name>A0ABV8RBM9_9FLAO</name>
<dbReference type="PROSITE" id="PS50109">
    <property type="entry name" value="HIS_KIN"/>
    <property type="match status" value="1"/>
</dbReference>
<dbReference type="PROSITE" id="PS00041">
    <property type="entry name" value="HTH_ARAC_FAMILY_1"/>
    <property type="match status" value="1"/>
</dbReference>
<dbReference type="Pfam" id="PF00512">
    <property type="entry name" value="HisKA"/>
    <property type="match status" value="1"/>
</dbReference>
<feature type="domain" description="Histidine kinase" evidence="10">
    <location>
        <begin position="205"/>
        <end position="420"/>
    </location>
</feature>
<evidence type="ECO:0000256" key="3">
    <source>
        <dbReference type="ARBA" id="ARBA00022553"/>
    </source>
</evidence>
<dbReference type="SUPFAM" id="SSF55874">
    <property type="entry name" value="ATPase domain of HSP90 chaperone/DNA topoisomerase II/histidine kinase"/>
    <property type="match status" value="1"/>
</dbReference>
<keyword evidence="3 7" id="KW-0597">Phosphoprotein</keyword>
<evidence type="ECO:0000256" key="8">
    <source>
        <dbReference type="SAM" id="Phobius"/>
    </source>
</evidence>
<dbReference type="SMART" id="SM00342">
    <property type="entry name" value="HTH_ARAC"/>
    <property type="match status" value="1"/>
</dbReference>
<dbReference type="InterPro" id="IPR036890">
    <property type="entry name" value="HATPase_C_sf"/>
</dbReference>
<evidence type="ECO:0000256" key="5">
    <source>
        <dbReference type="ARBA" id="ARBA00023125"/>
    </source>
</evidence>
<dbReference type="Gene3D" id="1.10.287.130">
    <property type="match status" value="1"/>
</dbReference>
<dbReference type="Pfam" id="PF02518">
    <property type="entry name" value="HATPase_c"/>
    <property type="match status" value="1"/>
</dbReference>
<dbReference type="EC" id="2.7.13.3" evidence="2"/>
<dbReference type="InterPro" id="IPR005467">
    <property type="entry name" value="His_kinase_dom"/>
</dbReference>
<proteinExistence type="predicted"/>
<dbReference type="InterPro" id="IPR011006">
    <property type="entry name" value="CheY-like_superfamily"/>
</dbReference>
<dbReference type="SMART" id="SM00388">
    <property type="entry name" value="HisKA"/>
    <property type="match status" value="1"/>
</dbReference>
<dbReference type="CDD" id="cd00082">
    <property type="entry name" value="HisKA"/>
    <property type="match status" value="1"/>
</dbReference>
<dbReference type="Gene3D" id="3.40.50.2300">
    <property type="match status" value="1"/>
</dbReference>
<feature type="transmembrane region" description="Helical" evidence="8">
    <location>
        <begin position="128"/>
        <end position="146"/>
    </location>
</feature>
<dbReference type="PROSITE" id="PS01124">
    <property type="entry name" value="HTH_ARAC_FAMILY_2"/>
    <property type="match status" value="1"/>
</dbReference>
<dbReference type="InterPro" id="IPR004358">
    <property type="entry name" value="Sig_transdc_His_kin-like_C"/>
</dbReference>
<reference evidence="13" key="1">
    <citation type="journal article" date="2019" name="Int. J. Syst. Evol. Microbiol.">
        <title>The Global Catalogue of Microorganisms (GCM) 10K type strain sequencing project: providing services to taxonomists for standard genome sequencing and annotation.</title>
        <authorList>
            <consortium name="The Broad Institute Genomics Platform"/>
            <consortium name="The Broad Institute Genome Sequencing Center for Infectious Disease"/>
            <person name="Wu L."/>
            <person name="Ma J."/>
        </authorList>
    </citation>
    <scope>NUCLEOTIDE SEQUENCE [LARGE SCALE GENOMIC DNA]</scope>
    <source>
        <strain evidence="13">CECT 8655</strain>
    </source>
</reference>
<dbReference type="PRINTS" id="PR00344">
    <property type="entry name" value="BCTRLSENSOR"/>
</dbReference>
<feature type="transmembrane region" description="Helical" evidence="8">
    <location>
        <begin position="27"/>
        <end position="46"/>
    </location>
</feature>
<dbReference type="PANTHER" id="PTHR43547">
    <property type="entry name" value="TWO-COMPONENT HISTIDINE KINASE"/>
    <property type="match status" value="1"/>
</dbReference>
<dbReference type="InterPro" id="IPR003661">
    <property type="entry name" value="HisK_dim/P_dom"/>
</dbReference>
<dbReference type="Gene3D" id="1.10.10.60">
    <property type="entry name" value="Homeodomain-like"/>
    <property type="match status" value="2"/>
</dbReference>
<evidence type="ECO:0000313" key="13">
    <source>
        <dbReference type="Proteomes" id="UP001595826"/>
    </source>
</evidence>
<comment type="caution">
    <text evidence="12">The sequence shown here is derived from an EMBL/GenBank/DDBJ whole genome shotgun (WGS) entry which is preliminary data.</text>
</comment>
<evidence type="ECO:0000256" key="1">
    <source>
        <dbReference type="ARBA" id="ARBA00000085"/>
    </source>
</evidence>
<dbReference type="PANTHER" id="PTHR43547:SF2">
    <property type="entry name" value="HYBRID SIGNAL TRANSDUCTION HISTIDINE KINASE C"/>
    <property type="match status" value="1"/>
</dbReference>
<dbReference type="CDD" id="cd00156">
    <property type="entry name" value="REC"/>
    <property type="match status" value="1"/>
</dbReference>
<keyword evidence="6" id="KW-0804">Transcription</keyword>
<dbReference type="InterPro" id="IPR009057">
    <property type="entry name" value="Homeodomain-like_sf"/>
</dbReference>
<keyword evidence="8" id="KW-0812">Transmembrane</keyword>
<evidence type="ECO:0000259" key="11">
    <source>
        <dbReference type="PROSITE" id="PS50110"/>
    </source>
</evidence>
<gene>
    <name evidence="12" type="ORF">ACFOWD_10475</name>
</gene>
<protein>
    <recommendedName>
        <fullName evidence="2">histidine kinase</fullName>
        <ecNumber evidence="2">2.7.13.3</ecNumber>
    </recommendedName>
</protein>
<organism evidence="12 13">
    <name type="scientific">Polaribacter marinivivus</name>
    <dbReference type="NCBI Taxonomy" id="1524260"/>
    <lineage>
        <taxon>Bacteria</taxon>
        <taxon>Pseudomonadati</taxon>
        <taxon>Bacteroidota</taxon>
        <taxon>Flavobacteriia</taxon>
        <taxon>Flavobacteriales</taxon>
        <taxon>Flavobacteriaceae</taxon>
    </lineage>
</organism>
<keyword evidence="5" id="KW-0238">DNA-binding</keyword>
<dbReference type="Gene3D" id="3.30.565.10">
    <property type="entry name" value="Histidine kinase-like ATPase, C-terminal domain"/>
    <property type="match status" value="1"/>
</dbReference>
<dbReference type="SUPFAM" id="SSF47384">
    <property type="entry name" value="Homodimeric domain of signal transducing histidine kinase"/>
    <property type="match status" value="1"/>
</dbReference>
<dbReference type="EMBL" id="JBHSCY010000002">
    <property type="protein sequence ID" value="MFC4269333.1"/>
    <property type="molecule type" value="Genomic_DNA"/>
</dbReference>
<evidence type="ECO:0000256" key="7">
    <source>
        <dbReference type="PROSITE-ProRule" id="PRU00169"/>
    </source>
</evidence>